<dbReference type="EMBL" id="BAAFJT010000004">
    <property type="protein sequence ID" value="GAB0188718.1"/>
    <property type="molecule type" value="Genomic_DNA"/>
</dbReference>
<dbReference type="Pfam" id="PF00078">
    <property type="entry name" value="RVT_1"/>
    <property type="match status" value="1"/>
</dbReference>
<proteinExistence type="predicted"/>
<reference evidence="2 3" key="1">
    <citation type="submission" date="2024-06" db="EMBL/GenBank/DDBJ databases">
        <title>The draft genome of Grus japonensis, version 3.</title>
        <authorList>
            <person name="Nabeshima K."/>
            <person name="Suzuki S."/>
            <person name="Onuma M."/>
        </authorList>
    </citation>
    <scope>NUCLEOTIDE SEQUENCE [LARGE SCALE GENOMIC DNA]</scope>
    <source>
        <strain evidence="2 3">451A</strain>
    </source>
</reference>
<feature type="domain" description="Reverse transcriptase" evidence="1">
    <location>
        <begin position="39"/>
        <end position="302"/>
    </location>
</feature>
<evidence type="ECO:0000313" key="3">
    <source>
        <dbReference type="Proteomes" id="UP001623348"/>
    </source>
</evidence>
<evidence type="ECO:0000313" key="2">
    <source>
        <dbReference type="EMBL" id="GAB0188718.1"/>
    </source>
</evidence>
<gene>
    <name evidence="2" type="ORF">GRJ2_001337100</name>
</gene>
<sequence>MYTPNQFLHGELECGKRNNNFRRKGFDNALKATWLQSWVTGVTREAPAGWRLANVTPIYKKGRKKDPGNYRPVNLTSVLGKVMEQITLSVITWHIQDNQVIRPSQHGFMKGRSCLTNLVSFYDKVTCLADERKAANIVYLDFSKAFDTISHSVLEKLAVHGLDRCTLHWVKNWLDGQAQRVVMNGIKSHWWPVTSGVPQGSVLGPVLFDIFINDLDEGIECTLSKFADDTKLGRSVDLLEARKALQRDLVRLDQWAEANCMRFNKAKCWVLHLGHNNPRPPYRLGAEWLESCPEEKDLGVLVDSQLNMSQQCAQVAKKANSILACVRNSVASRSREVIVPLYSALVRPHLEYCVQFWAPHYKKDSEVLECVQRRAMKLVKGLEHRSYEGVAEGNEAGEGSRAPVL</sequence>
<dbReference type="PROSITE" id="PS50878">
    <property type="entry name" value="RT_POL"/>
    <property type="match status" value="1"/>
</dbReference>
<comment type="caution">
    <text evidence="2">The sequence shown here is derived from an EMBL/GenBank/DDBJ whole genome shotgun (WGS) entry which is preliminary data.</text>
</comment>
<organism evidence="2 3">
    <name type="scientific">Grus japonensis</name>
    <name type="common">Japanese crane</name>
    <name type="synonym">Red-crowned crane</name>
    <dbReference type="NCBI Taxonomy" id="30415"/>
    <lineage>
        <taxon>Eukaryota</taxon>
        <taxon>Metazoa</taxon>
        <taxon>Chordata</taxon>
        <taxon>Craniata</taxon>
        <taxon>Vertebrata</taxon>
        <taxon>Euteleostomi</taxon>
        <taxon>Archelosauria</taxon>
        <taxon>Archosauria</taxon>
        <taxon>Dinosauria</taxon>
        <taxon>Saurischia</taxon>
        <taxon>Theropoda</taxon>
        <taxon>Coelurosauria</taxon>
        <taxon>Aves</taxon>
        <taxon>Neognathae</taxon>
        <taxon>Neoaves</taxon>
        <taxon>Gruiformes</taxon>
        <taxon>Gruidae</taxon>
        <taxon>Grus</taxon>
    </lineage>
</organism>
<name>A0ABC9WTF3_GRUJA</name>
<dbReference type="InterPro" id="IPR000477">
    <property type="entry name" value="RT_dom"/>
</dbReference>
<dbReference type="CDD" id="cd01650">
    <property type="entry name" value="RT_nLTR_like"/>
    <property type="match status" value="1"/>
</dbReference>
<evidence type="ECO:0000259" key="1">
    <source>
        <dbReference type="PROSITE" id="PS50878"/>
    </source>
</evidence>
<keyword evidence="3" id="KW-1185">Reference proteome</keyword>
<protein>
    <submittedName>
        <fullName evidence="2">Mitochondrial enolase superfamily member 1</fullName>
    </submittedName>
</protein>
<dbReference type="SUPFAM" id="SSF56672">
    <property type="entry name" value="DNA/RNA polymerases"/>
    <property type="match status" value="1"/>
</dbReference>
<dbReference type="InterPro" id="IPR043502">
    <property type="entry name" value="DNA/RNA_pol_sf"/>
</dbReference>
<dbReference type="PANTHER" id="PTHR33332">
    <property type="entry name" value="REVERSE TRANSCRIPTASE DOMAIN-CONTAINING PROTEIN"/>
    <property type="match status" value="1"/>
</dbReference>
<dbReference type="Proteomes" id="UP001623348">
    <property type="component" value="Unassembled WGS sequence"/>
</dbReference>
<accession>A0ABC9WTF3</accession>
<dbReference type="AlphaFoldDB" id="A0ABC9WTF3"/>